<proteinExistence type="predicted"/>
<reference evidence="3" key="1">
    <citation type="submission" date="2017-09" db="EMBL/GenBank/DDBJ databases">
        <title>Depth-based differentiation of microbial function through sediment-hosted aquifers and enrichment of novel symbionts in the deep terrestrial subsurface.</title>
        <authorList>
            <person name="Probst A.J."/>
            <person name="Ladd B."/>
            <person name="Jarett J.K."/>
            <person name="Geller-Mcgrath D.E."/>
            <person name="Sieber C.M.K."/>
            <person name="Emerson J.B."/>
            <person name="Anantharaman K."/>
            <person name="Thomas B.C."/>
            <person name="Malmstrom R."/>
            <person name="Stieglmeier M."/>
            <person name="Klingl A."/>
            <person name="Woyke T."/>
            <person name="Ryan C.M."/>
            <person name="Banfield J.F."/>
        </authorList>
    </citation>
    <scope>NUCLEOTIDE SEQUENCE [LARGE SCALE GENOMIC DNA]</scope>
</reference>
<sequence length="62" mass="7221">MAEARQKPSNRKLQARGSRLARPAFRRGKVGDQIVRKLGRKKQLAILHFGKRIFLIIQVLWI</sequence>
<dbReference type="AlphaFoldDB" id="A0A2H0VEV5"/>
<evidence type="ECO:0000313" key="2">
    <source>
        <dbReference type="EMBL" id="PIR97638.1"/>
    </source>
</evidence>
<gene>
    <name evidence="2" type="ORF">COT91_00605</name>
</gene>
<evidence type="ECO:0000256" key="1">
    <source>
        <dbReference type="SAM" id="MobiDB-lite"/>
    </source>
</evidence>
<feature type="region of interest" description="Disordered" evidence="1">
    <location>
        <begin position="1"/>
        <end position="21"/>
    </location>
</feature>
<protein>
    <submittedName>
        <fullName evidence="2">Uncharacterized protein</fullName>
    </submittedName>
</protein>
<dbReference type="Proteomes" id="UP000230557">
    <property type="component" value="Unassembled WGS sequence"/>
</dbReference>
<comment type="caution">
    <text evidence="2">The sequence shown here is derived from an EMBL/GenBank/DDBJ whole genome shotgun (WGS) entry which is preliminary data.</text>
</comment>
<organism evidence="2 3">
    <name type="scientific">Candidatus Doudnabacteria bacterium CG10_big_fil_rev_8_21_14_0_10_41_10</name>
    <dbReference type="NCBI Taxonomy" id="1974551"/>
    <lineage>
        <taxon>Bacteria</taxon>
        <taxon>Candidatus Doudnaibacteriota</taxon>
    </lineage>
</organism>
<name>A0A2H0VEV5_9BACT</name>
<dbReference type="EMBL" id="PFAJ01000006">
    <property type="protein sequence ID" value="PIR97638.1"/>
    <property type="molecule type" value="Genomic_DNA"/>
</dbReference>
<evidence type="ECO:0000313" key="3">
    <source>
        <dbReference type="Proteomes" id="UP000230557"/>
    </source>
</evidence>
<accession>A0A2H0VEV5</accession>